<dbReference type="InterPro" id="IPR007409">
    <property type="entry name" value="Restrct_endonuc_type1_HsdR_N"/>
</dbReference>
<accession>A0AAC9TPL9</accession>
<protein>
    <recommendedName>
        <fullName evidence="10">Type I restriction enzyme endonuclease subunit</fullName>
        <shortName evidence="10">R protein</shortName>
        <ecNumber evidence="10">3.1.21.3</ecNumber>
    </recommendedName>
</protein>
<dbReference type="NCBIfam" id="TIGR00348">
    <property type="entry name" value="hsdR"/>
    <property type="match status" value="1"/>
</dbReference>
<sequence length="1026" mass="118695">MKKYMHESDFEEAVIEMIQNLGYEYYYGGDIRENFPSMNNTKNVVITEVLYKALKKINPNVSEKAINEALRKITNLEEINYIDKNKTFQKYLSFGIEVNYFDNENKSTYIKLADYENIDNNYFYIVNQLVIIDIENKRPDVIIYLNGIPLVVMEFKNPVADSETIDDAYLQLKNYMENGIPNLFYYNAFCVITDGIRAEVGTITADKSRFISWKRESEDINIIEKNADLNKQYKTLINGMLQKERFLNILHYFVFYIQSGKKEELKTSKILAAYHQYFAVNKIIKNIKKAYSEKKTKAGIVWHTTGSGKSFTMLMAAKVISQSLDNPTIVIITDRTELDEQLFSTFSSAQSTYLKQTPKKIESRKELVEELKDINEGGIIFTTLHKFEKYDKALSRRSNIVLIADEAHRSHDLEKTQIKDDGKIKYNMSKYINDAFPNAIKIGFTGTPIEKEDRNTKDVFGNYIDKYDITQSVEDDVTVPIYYEGRVNHLKLDEDKLKKADEEYRIMLENNEASEEAIEKSKKELSKMDAILGSDAAIDTLCKDIIAHYEKRKNVLIGKAFIVAYSRPIGIKIYKKTLELRPQWEGMIKPVMTNTNKDPAEWGKILGTKSYRGDLAVEFKDKTSNFKIAVVVSMWLTGFDAPELDTMYIYKPLEGHDLMQTISRINRVCKDKDSGLIVDYIGIADNLKKAMNDYTKRDKENYGNMDIANTALPKFNDIIAYIRNIFKDIDYSNFYTCSSTERLDLITKLADYVFSFEEKERNDFLNNAAALKKAEALCRSIISREESAETALYEAVKVIITKMQSHQKLSLREINHRINKILEGSIQSEGIMNIFDGNEDSKEISLFDKKYLESVANMKYKNIALEVLNKLLSDKIKAHLKVNIIQSNIFSDRMKKIMEKYHNNAINNIEVIDELLSLANDLDNIEKEANDLGLTNEEKAMYDAICSPMNNDYNKEEIKTMAKELALIVEKNSEDIDWQNKESTKAKMKMDIKRFLKLHKYPKEKENEALDNILKQAENYSSLKYS</sequence>
<keyword evidence="3" id="KW-0540">Nuclease</keyword>
<dbReference type="Proteomes" id="UP000264880">
    <property type="component" value="Chromosome"/>
</dbReference>
<evidence type="ECO:0000256" key="5">
    <source>
        <dbReference type="ARBA" id="ARBA00022747"/>
    </source>
</evidence>
<evidence type="ECO:0000256" key="7">
    <source>
        <dbReference type="ARBA" id="ARBA00022801"/>
    </source>
</evidence>
<keyword evidence="9 10" id="KW-0238">DNA-binding</keyword>
<dbReference type="Pfam" id="PF18766">
    <property type="entry name" value="SWI2_SNF2"/>
    <property type="match status" value="1"/>
</dbReference>
<evidence type="ECO:0000256" key="6">
    <source>
        <dbReference type="ARBA" id="ARBA00022759"/>
    </source>
</evidence>
<dbReference type="CDD" id="cd22332">
    <property type="entry name" value="HsdR_N"/>
    <property type="match status" value="1"/>
</dbReference>
<dbReference type="Pfam" id="PF22679">
    <property type="entry name" value="T1R_D3-like"/>
    <property type="match status" value="1"/>
</dbReference>
<evidence type="ECO:0000256" key="2">
    <source>
        <dbReference type="ARBA" id="ARBA00008598"/>
    </source>
</evidence>
<comment type="catalytic activity">
    <reaction evidence="1 10">
        <text>Endonucleolytic cleavage of DNA to give random double-stranded fragments with terminal 5'-phosphates, ATP is simultaneously hydrolyzed.</text>
        <dbReference type="EC" id="3.1.21.3"/>
    </reaction>
</comment>
<proteinExistence type="inferred from homology"/>
<dbReference type="InterPro" id="IPR055180">
    <property type="entry name" value="HsdR_RecA-like_helicase_dom_2"/>
</dbReference>
<evidence type="ECO:0000259" key="12">
    <source>
        <dbReference type="PROSITE" id="PS51192"/>
    </source>
</evidence>
<evidence type="ECO:0000256" key="4">
    <source>
        <dbReference type="ARBA" id="ARBA00022741"/>
    </source>
</evidence>
<gene>
    <name evidence="13" type="ORF">BHAMNSH16_00710</name>
</gene>
<dbReference type="PROSITE" id="PS51192">
    <property type="entry name" value="HELICASE_ATP_BIND_1"/>
    <property type="match status" value="1"/>
</dbReference>
<dbReference type="EC" id="3.1.21.3" evidence="10"/>
<comment type="similarity">
    <text evidence="2 10">Belongs to the HsdR family.</text>
</comment>
<dbReference type="GO" id="GO:0009307">
    <property type="term" value="P:DNA restriction-modification system"/>
    <property type="evidence" value="ECO:0007669"/>
    <property type="project" value="UniProtKB-KW"/>
</dbReference>
<evidence type="ECO:0000256" key="8">
    <source>
        <dbReference type="ARBA" id="ARBA00022840"/>
    </source>
</evidence>
<dbReference type="Pfam" id="PF04313">
    <property type="entry name" value="HSDR_N"/>
    <property type="match status" value="1"/>
</dbReference>
<dbReference type="REBASE" id="210402">
    <property type="entry name" value="BhaNSH16ORF745P"/>
</dbReference>
<evidence type="ECO:0000256" key="11">
    <source>
        <dbReference type="SAM" id="Coils"/>
    </source>
</evidence>
<organism evidence="13 14">
    <name type="scientific">Brachyspira hampsonii</name>
    <dbReference type="NCBI Taxonomy" id="1287055"/>
    <lineage>
        <taxon>Bacteria</taxon>
        <taxon>Pseudomonadati</taxon>
        <taxon>Spirochaetota</taxon>
        <taxon>Spirochaetia</taxon>
        <taxon>Brachyspirales</taxon>
        <taxon>Brachyspiraceae</taxon>
        <taxon>Brachyspira</taxon>
    </lineage>
</organism>
<keyword evidence="4 10" id="KW-0547">Nucleotide-binding</keyword>
<dbReference type="SUPFAM" id="SSF52540">
    <property type="entry name" value="P-loop containing nucleoside triphosphate hydrolases"/>
    <property type="match status" value="2"/>
</dbReference>
<evidence type="ECO:0000256" key="3">
    <source>
        <dbReference type="ARBA" id="ARBA00022722"/>
    </source>
</evidence>
<dbReference type="GO" id="GO:0009035">
    <property type="term" value="F:type I site-specific deoxyribonuclease activity"/>
    <property type="evidence" value="ECO:0007669"/>
    <property type="project" value="UniProtKB-EC"/>
</dbReference>
<dbReference type="InterPro" id="IPR027417">
    <property type="entry name" value="P-loop_NTPase"/>
</dbReference>
<keyword evidence="14" id="KW-1185">Reference proteome</keyword>
<keyword evidence="8 10" id="KW-0067">ATP-binding</keyword>
<dbReference type="PANTHER" id="PTHR30195">
    <property type="entry name" value="TYPE I SITE-SPECIFIC DEOXYRIBONUCLEASE PROTEIN SUBUNIT M AND R"/>
    <property type="match status" value="1"/>
</dbReference>
<name>A0AAC9TPL9_9SPIR</name>
<dbReference type="RefSeq" id="WP_008727680.1">
    <property type="nucleotide sequence ID" value="NZ_CP019914.1"/>
</dbReference>
<keyword evidence="11" id="KW-0175">Coiled coil</keyword>
<dbReference type="GO" id="GO:0005524">
    <property type="term" value="F:ATP binding"/>
    <property type="evidence" value="ECO:0007669"/>
    <property type="project" value="UniProtKB-KW"/>
</dbReference>
<dbReference type="Pfam" id="PF11867">
    <property type="entry name" value="T1RH-like_C"/>
    <property type="match status" value="1"/>
</dbReference>
<dbReference type="CDD" id="cd18030">
    <property type="entry name" value="DEXHc_RE_I_HsdR"/>
    <property type="match status" value="1"/>
</dbReference>
<evidence type="ECO:0000313" key="14">
    <source>
        <dbReference type="Proteomes" id="UP000264880"/>
    </source>
</evidence>
<dbReference type="CDD" id="cd18800">
    <property type="entry name" value="SF2_C_EcoR124I-like"/>
    <property type="match status" value="1"/>
</dbReference>
<evidence type="ECO:0000313" key="13">
    <source>
        <dbReference type="EMBL" id="ASJ20255.1"/>
    </source>
</evidence>
<dbReference type="Gene3D" id="3.40.50.300">
    <property type="entry name" value="P-loop containing nucleotide triphosphate hydrolases"/>
    <property type="match status" value="2"/>
</dbReference>
<comment type="subunit">
    <text evidence="10">The type I restriction/modification system is composed of three polypeptides R, M and S.</text>
</comment>
<dbReference type="GO" id="GO:0003677">
    <property type="term" value="F:DNA binding"/>
    <property type="evidence" value="ECO:0007669"/>
    <property type="project" value="UniProtKB-KW"/>
</dbReference>
<dbReference type="Gene3D" id="3.90.1570.50">
    <property type="match status" value="1"/>
</dbReference>
<keyword evidence="6" id="KW-0255">Endonuclease</keyword>
<reference evidence="13 14" key="1">
    <citation type="submission" date="2017-02" db="EMBL/GenBank/DDBJ databases">
        <title>Complete genome sequence of Brachyspira hampsonii genomovar I strain NSH-16 (ATCC BAA-2463).</title>
        <authorList>
            <person name="Mirajkar N.S."/>
            <person name="Gebhart C.J."/>
        </authorList>
    </citation>
    <scope>NUCLEOTIDE SEQUENCE [LARGE SCALE GENOMIC DNA]</scope>
    <source>
        <strain evidence="13 14">NSH-16</strain>
    </source>
</reference>
<dbReference type="InterPro" id="IPR051268">
    <property type="entry name" value="Type-I_R_enzyme_R_subunit"/>
</dbReference>
<dbReference type="SMART" id="SM00487">
    <property type="entry name" value="DEXDc"/>
    <property type="match status" value="1"/>
</dbReference>
<dbReference type="InterPro" id="IPR014001">
    <property type="entry name" value="Helicase_ATP-bd"/>
</dbReference>
<feature type="coiled-coil region" evidence="11">
    <location>
        <begin position="490"/>
        <end position="524"/>
    </location>
</feature>
<dbReference type="InterPro" id="IPR004473">
    <property type="entry name" value="Restrct_endonuc_typeI_HsdR"/>
</dbReference>
<keyword evidence="5 10" id="KW-0680">Restriction system</keyword>
<dbReference type="KEGG" id="bhp:BHAMNSH16_00710"/>
<evidence type="ECO:0000256" key="1">
    <source>
        <dbReference type="ARBA" id="ARBA00000851"/>
    </source>
</evidence>
<dbReference type="InterPro" id="IPR021810">
    <property type="entry name" value="T1RH-like_C"/>
</dbReference>
<feature type="domain" description="Helicase ATP-binding" evidence="12">
    <location>
        <begin position="290"/>
        <end position="466"/>
    </location>
</feature>
<dbReference type="AlphaFoldDB" id="A0AAC9TPL9"/>
<keyword evidence="7 10" id="KW-0378">Hydrolase</keyword>
<evidence type="ECO:0000256" key="10">
    <source>
        <dbReference type="RuleBase" id="RU364115"/>
    </source>
</evidence>
<comment type="function">
    <text evidence="10">Subunit R is required for both nuclease and ATPase activities, but not for modification.</text>
</comment>
<evidence type="ECO:0000256" key="9">
    <source>
        <dbReference type="ARBA" id="ARBA00023125"/>
    </source>
</evidence>
<dbReference type="PANTHER" id="PTHR30195:SF15">
    <property type="entry name" value="TYPE I RESTRICTION ENZYME HINDI ENDONUCLEASE SUBUNIT"/>
    <property type="match status" value="1"/>
</dbReference>
<dbReference type="EMBL" id="CP019914">
    <property type="protein sequence ID" value="ASJ20255.1"/>
    <property type="molecule type" value="Genomic_DNA"/>
</dbReference>
<dbReference type="InterPro" id="IPR040980">
    <property type="entry name" value="SWI2_SNF2"/>
</dbReference>